<gene>
    <name evidence="2" type="ORF">AVDCRST_MAG27-1748</name>
</gene>
<evidence type="ECO:0000259" key="1">
    <source>
        <dbReference type="PROSITE" id="PS51819"/>
    </source>
</evidence>
<dbReference type="PANTHER" id="PTHR21366">
    <property type="entry name" value="GLYOXALASE FAMILY PROTEIN"/>
    <property type="match status" value="1"/>
</dbReference>
<dbReference type="InterPro" id="IPR029068">
    <property type="entry name" value="Glyas_Bleomycin-R_OHBP_Dase"/>
</dbReference>
<dbReference type="Pfam" id="PF00903">
    <property type="entry name" value="Glyoxalase"/>
    <property type="match status" value="1"/>
</dbReference>
<dbReference type="InterPro" id="IPR050383">
    <property type="entry name" value="GlyoxalaseI/FosfomycinResist"/>
</dbReference>
<dbReference type="PANTHER" id="PTHR21366:SF22">
    <property type="entry name" value="VOC DOMAIN-CONTAINING PROTEIN"/>
    <property type="match status" value="1"/>
</dbReference>
<dbReference type="InterPro" id="IPR004360">
    <property type="entry name" value="Glyas_Fos-R_dOase_dom"/>
</dbReference>
<dbReference type="EMBL" id="CADCTD010000070">
    <property type="protein sequence ID" value="CAA9245257.1"/>
    <property type="molecule type" value="Genomic_DNA"/>
</dbReference>
<dbReference type="SUPFAM" id="SSF54593">
    <property type="entry name" value="Glyoxalase/Bleomycin resistance protein/Dihydroxybiphenyl dioxygenase"/>
    <property type="match status" value="1"/>
</dbReference>
<sequence>MTDDAPPLAGLLETALYADDMARARGFYEGVLGLAPMFADERLTAYPVGGRSALLVFLRGSTTATVHLPGGTIPPHDGIGGVHAALAVTAEALPAWEARLAAHGIAVEGRTRWPPKGGASSESVYFRDPDGNLLELATPGLWPVW</sequence>
<dbReference type="InterPro" id="IPR037523">
    <property type="entry name" value="VOC_core"/>
</dbReference>
<dbReference type="GO" id="GO:0016829">
    <property type="term" value="F:lyase activity"/>
    <property type="evidence" value="ECO:0007669"/>
    <property type="project" value="UniProtKB-KW"/>
</dbReference>
<proteinExistence type="predicted"/>
<keyword evidence="2" id="KW-0456">Lyase</keyword>
<protein>
    <submittedName>
        <fullName evidence="2">Lactoylglutathione lyase</fullName>
    </submittedName>
</protein>
<feature type="domain" description="VOC" evidence="1">
    <location>
        <begin position="10"/>
        <end position="139"/>
    </location>
</feature>
<dbReference type="PROSITE" id="PS51819">
    <property type="entry name" value="VOC"/>
    <property type="match status" value="1"/>
</dbReference>
<reference evidence="2" key="1">
    <citation type="submission" date="2020-02" db="EMBL/GenBank/DDBJ databases">
        <authorList>
            <person name="Meier V. D."/>
        </authorList>
    </citation>
    <scope>NUCLEOTIDE SEQUENCE</scope>
    <source>
        <strain evidence="2">AVDCRST_MAG27</strain>
    </source>
</reference>
<evidence type="ECO:0000313" key="2">
    <source>
        <dbReference type="EMBL" id="CAA9245257.1"/>
    </source>
</evidence>
<dbReference type="AlphaFoldDB" id="A0A6J4I8K9"/>
<name>A0A6J4I8K9_9PROT</name>
<dbReference type="Gene3D" id="3.10.180.10">
    <property type="entry name" value="2,3-Dihydroxybiphenyl 1,2-Dioxygenase, domain 1"/>
    <property type="match status" value="1"/>
</dbReference>
<organism evidence="2">
    <name type="scientific">uncultured Craurococcus sp</name>
    <dbReference type="NCBI Taxonomy" id="1135998"/>
    <lineage>
        <taxon>Bacteria</taxon>
        <taxon>Pseudomonadati</taxon>
        <taxon>Pseudomonadota</taxon>
        <taxon>Alphaproteobacteria</taxon>
        <taxon>Acetobacterales</taxon>
        <taxon>Acetobacteraceae</taxon>
        <taxon>Craurococcus</taxon>
        <taxon>environmental samples</taxon>
    </lineage>
</organism>
<accession>A0A6J4I8K9</accession>